<feature type="region of interest" description="Disordered" evidence="3">
    <location>
        <begin position="329"/>
        <end position="350"/>
    </location>
</feature>
<reference evidence="4 5" key="1">
    <citation type="submission" date="2012-11" db="EMBL/GenBank/DDBJ databases">
        <title>Whole genome sequence of Acidisphaera rubrifaciens HS-AP3.</title>
        <authorList>
            <person name="Azuma Y."/>
            <person name="Higashiura N."/>
            <person name="Hirakawa H."/>
            <person name="Matsushita K."/>
        </authorList>
    </citation>
    <scope>NUCLEOTIDE SEQUENCE [LARGE SCALE GENOMIC DNA]</scope>
    <source>
        <strain evidence="4 5">HS-AP3</strain>
    </source>
</reference>
<evidence type="ECO:0000313" key="4">
    <source>
        <dbReference type="EMBL" id="GAN75900.1"/>
    </source>
</evidence>
<accession>A0A0D6P2B4</accession>
<dbReference type="GO" id="GO:0005829">
    <property type="term" value="C:cytosol"/>
    <property type="evidence" value="ECO:0007669"/>
    <property type="project" value="TreeGrafter"/>
</dbReference>
<dbReference type="InterPro" id="IPR002201">
    <property type="entry name" value="Glyco_trans_9"/>
</dbReference>
<dbReference type="RefSeq" id="WP_048859648.1">
    <property type="nucleotide sequence ID" value="NZ_BANB01000020.1"/>
</dbReference>
<evidence type="ECO:0000256" key="3">
    <source>
        <dbReference type="SAM" id="MobiDB-lite"/>
    </source>
</evidence>
<evidence type="ECO:0000256" key="1">
    <source>
        <dbReference type="ARBA" id="ARBA00022676"/>
    </source>
</evidence>
<dbReference type="GO" id="GO:0009244">
    <property type="term" value="P:lipopolysaccharide core region biosynthetic process"/>
    <property type="evidence" value="ECO:0007669"/>
    <property type="project" value="TreeGrafter"/>
</dbReference>
<dbReference type="InterPro" id="IPR051199">
    <property type="entry name" value="LPS_LOS_Heptosyltrfase"/>
</dbReference>
<dbReference type="Proteomes" id="UP000032680">
    <property type="component" value="Unassembled WGS sequence"/>
</dbReference>
<proteinExistence type="predicted"/>
<dbReference type="CDD" id="cd03789">
    <property type="entry name" value="GT9_LPS_heptosyltransferase"/>
    <property type="match status" value="1"/>
</dbReference>
<keyword evidence="2 4" id="KW-0808">Transferase</keyword>
<dbReference type="AlphaFoldDB" id="A0A0D6P2B4"/>
<dbReference type="SUPFAM" id="SSF53756">
    <property type="entry name" value="UDP-Glycosyltransferase/glycogen phosphorylase"/>
    <property type="match status" value="1"/>
</dbReference>
<dbReference type="OrthoDB" id="9807356at2"/>
<keyword evidence="1" id="KW-0328">Glycosyltransferase</keyword>
<sequence>MARIAILKPDHFGDLILAAPAIRAIASQNHDVTLYVAPGSAGLARVLFPRVGEIRRVTLPHLARSGQPTEGDVPDLGRALDSHDLLIALRNDPPLRALLNQVATDHILVDDDHLVHETALHRRALRPLLGHYSRTALFTGAALSWPDRLRHVGLCIAAGFPTNRWPITYWAELARRLAAEGVALTLIGGPRERTELLLLSRLISRIPHRVLRGDGDIPAFLDALDPVDLVIASDGGTAHLCALRKPVCSVFGSSPWRRYAPFGRHNVVMTRDEPCAPCVQFSRVQINGCLSRECTTLLPAAAVAVYALSGDRTRCQAAGVRVEPGVSHRFAGNDGRPPAARPAMRAMHPV</sequence>
<name>A0A0D6P2B4_9PROT</name>
<feature type="compositionally biased region" description="Low complexity" evidence="3">
    <location>
        <begin position="336"/>
        <end position="350"/>
    </location>
</feature>
<dbReference type="EMBL" id="BANB01000020">
    <property type="protein sequence ID" value="GAN75900.1"/>
    <property type="molecule type" value="Genomic_DNA"/>
</dbReference>
<organism evidence="4 5">
    <name type="scientific">Acidisphaera rubrifaciens HS-AP3</name>
    <dbReference type="NCBI Taxonomy" id="1231350"/>
    <lineage>
        <taxon>Bacteria</taxon>
        <taxon>Pseudomonadati</taxon>
        <taxon>Pseudomonadota</taxon>
        <taxon>Alphaproteobacteria</taxon>
        <taxon>Acetobacterales</taxon>
        <taxon>Acetobacteraceae</taxon>
        <taxon>Acidisphaera</taxon>
    </lineage>
</organism>
<evidence type="ECO:0000256" key="2">
    <source>
        <dbReference type="ARBA" id="ARBA00022679"/>
    </source>
</evidence>
<comment type="caution">
    <text evidence="4">The sequence shown here is derived from an EMBL/GenBank/DDBJ whole genome shotgun (WGS) entry which is preliminary data.</text>
</comment>
<gene>
    <name evidence="4" type="ORF">Asru_0020_03</name>
</gene>
<dbReference type="PANTHER" id="PTHR30160">
    <property type="entry name" value="TETRAACYLDISACCHARIDE 4'-KINASE-RELATED"/>
    <property type="match status" value="1"/>
</dbReference>
<dbReference type="Pfam" id="PF01075">
    <property type="entry name" value="Glyco_transf_9"/>
    <property type="match status" value="1"/>
</dbReference>
<keyword evidence="5" id="KW-1185">Reference proteome</keyword>
<evidence type="ECO:0000313" key="5">
    <source>
        <dbReference type="Proteomes" id="UP000032680"/>
    </source>
</evidence>
<dbReference type="Gene3D" id="3.40.50.2000">
    <property type="entry name" value="Glycogen Phosphorylase B"/>
    <property type="match status" value="2"/>
</dbReference>
<protein>
    <submittedName>
        <fullName evidence="4">Heptosyltransferase</fullName>
    </submittedName>
</protein>
<dbReference type="GO" id="GO:0008713">
    <property type="term" value="F:ADP-heptose-lipopolysaccharide heptosyltransferase activity"/>
    <property type="evidence" value="ECO:0007669"/>
    <property type="project" value="TreeGrafter"/>
</dbReference>